<evidence type="ECO:0000313" key="1">
    <source>
        <dbReference type="EnsemblPlants" id="AVESA.00010b.r2.7CG0704460.2.CDS"/>
    </source>
</evidence>
<evidence type="ECO:0000313" key="2">
    <source>
        <dbReference type="Proteomes" id="UP001732700"/>
    </source>
</evidence>
<dbReference type="EnsemblPlants" id="AVESA.00010b.r2.7CG0704460.2">
    <property type="protein sequence ID" value="AVESA.00010b.r2.7CG0704460.2.CDS"/>
    <property type="gene ID" value="AVESA.00010b.r2.7CG0704460"/>
</dbReference>
<keyword evidence="2" id="KW-1185">Reference proteome</keyword>
<organism evidence="1 2">
    <name type="scientific">Avena sativa</name>
    <name type="common">Oat</name>
    <dbReference type="NCBI Taxonomy" id="4498"/>
    <lineage>
        <taxon>Eukaryota</taxon>
        <taxon>Viridiplantae</taxon>
        <taxon>Streptophyta</taxon>
        <taxon>Embryophyta</taxon>
        <taxon>Tracheophyta</taxon>
        <taxon>Spermatophyta</taxon>
        <taxon>Magnoliopsida</taxon>
        <taxon>Liliopsida</taxon>
        <taxon>Poales</taxon>
        <taxon>Poaceae</taxon>
        <taxon>BOP clade</taxon>
        <taxon>Pooideae</taxon>
        <taxon>Poodae</taxon>
        <taxon>Poeae</taxon>
        <taxon>Poeae Chloroplast Group 1 (Aveneae type)</taxon>
        <taxon>Aveninae</taxon>
        <taxon>Avena</taxon>
    </lineage>
</organism>
<accession>A0ACD6A856</accession>
<sequence length="478" mass="53161">MSRLDLNIDLDDIARRLSFSPASPRQLPPRPPRPNRPCRFVLSPIQEDPLEQQAAVATQAPVHPPPWASSPFPAPHTATYDSPPTSYPPVSPSPSPVRTETVPVSPAPSGFPSETQQQVAAALGKLEQKRQAGLQQAWMAAQEQQALALAFGGWDQRRQAGPQHSWALAQPQQAVAAAASALKELEQGRTSGSLQAWAEAQPHPEPPPPQQLRLYTVEGEPAGYTTKWEELHPVSQQLLLQIEDKIREERHACEQLDQCSRLCDLSVSNNSFEFDARQIAQEIGLISTIMGKEKASIKSLMDAVREIMSNAEFAIGSYVKMRPWFVSIDGGIANTGLANPARSSDTPTEFSYNGPVRRPSIFMQHTVYRFEKQVEECCKLIGELEQLVQMNNNKTYPPSLEPLPKVMSNMHDYFIYVASKVENLHQCAEMIRTQYLNDLRNSGNRNDPFVEADRKEAAKQEAAARTVHPTLPKRMVTP</sequence>
<dbReference type="Proteomes" id="UP001732700">
    <property type="component" value="Chromosome 7C"/>
</dbReference>
<reference evidence="1" key="1">
    <citation type="submission" date="2021-05" db="EMBL/GenBank/DDBJ databases">
        <authorList>
            <person name="Scholz U."/>
            <person name="Mascher M."/>
            <person name="Fiebig A."/>
        </authorList>
    </citation>
    <scope>NUCLEOTIDE SEQUENCE [LARGE SCALE GENOMIC DNA]</scope>
</reference>
<reference evidence="1" key="2">
    <citation type="submission" date="2025-09" db="UniProtKB">
        <authorList>
            <consortium name="EnsemblPlants"/>
        </authorList>
    </citation>
    <scope>IDENTIFICATION</scope>
</reference>
<name>A0ACD6A856_AVESA</name>
<protein>
    <submittedName>
        <fullName evidence="1">Uncharacterized protein</fullName>
    </submittedName>
</protein>
<proteinExistence type="predicted"/>